<dbReference type="PANTHER" id="PTHR47875:SF1">
    <property type="entry name" value="PEPTIDYL-PROLYL CIS-TRANS ISOMERASE CYP28, CHLOROPLASTIC"/>
    <property type="match status" value="1"/>
</dbReference>
<evidence type="ECO:0000313" key="2">
    <source>
        <dbReference type="EMBL" id="KAI3436227.1"/>
    </source>
</evidence>
<protein>
    <recommendedName>
        <fullName evidence="1">PPIase cyclophilin-type domain-containing protein</fullName>
    </recommendedName>
</protein>
<feature type="domain" description="PPIase cyclophilin-type" evidence="1">
    <location>
        <begin position="128"/>
        <end position="317"/>
    </location>
</feature>
<dbReference type="Gene3D" id="2.40.100.10">
    <property type="entry name" value="Cyclophilin-like"/>
    <property type="match status" value="1"/>
</dbReference>
<dbReference type="Proteomes" id="UP001055712">
    <property type="component" value="Unassembled WGS sequence"/>
</dbReference>
<comment type="caution">
    <text evidence="2">The sequence shown here is derived from an EMBL/GenBank/DDBJ whole genome shotgun (WGS) entry which is preliminary data.</text>
</comment>
<dbReference type="AlphaFoldDB" id="A0A9D4TW85"/>
<dbReference type="SUPFAM" id="SSF50891">
    <property type="entry name" value="Cyclophilin-like"/>
    <property type="match status" value="1"/>
</dbReference>
<name>A0A9D4TW85_CHLVU</name>
<dbReference type="PROSITE" id="PS50072">
    <property type="entry name" value="CSA_PPIASE_2"/>
    <property type="match status" value="1"/>
</dbReference>
<reference evidence="2" key="1">
    <citation type="journal article" date="2019" name="Plant J.">
        <title>Chlorella vulgaris genome assembly and annotation reveals the molecular basis for metabolic acclimation to high light conditions.</title>
        <authorList>
            <person name="Cecchin M."/>
            <person name="Marcolungo L."/>
            <person name="Rossato M."/>
            <person name="Girolomoni L."/>
            <person name="Cosentino E."/>
            <person name="Cuine S."/>
            <person name="Li-Beisson Y."/>
            <person name="Delledonne M."/>
            <person name="Ballottari M."/>
        </authorList>
    </citation>
    <scope>NUCLEOTIDE SEQUENCE</scope>
    <source>
        <strain evidence="2">211/11P</strain>
    </source>
</reference>
<dbReference type="InterPro" id="IPR044178">
    <property type="entry name" value="CYP28-like"/>
</dbReference>
<dbReference type="FunFam" id="2.40.100.10:FF:000037">
    <property type="entry name" value="Peptidyl-prolyl cis-trans isomerase"/>
    <property type="match status" value="1"/>
</dbReference>
<sequence length="321" mass="33401">MATSLAVRRACQPIAPGGPRQQRRHVGRFECRAQQQDDTGPASRRAALAMLGLAACPAAQLLAADGARAAAATDVGGDEGLPPLSAAASAAVDTSVTHRLYIDLGLCPEAVRANRTLGDKTPFCKEPQPLGRIVVDLYGKAAPGSVATIVAAARAGAYDNTALSKVLPGQYIVAGAQGPKRSGLVQAPEGLPANPDILSSSAFRLTHRRPGTVSLNLSESEDGDYMRFDKAYRNLSLLITTGPGPVPSLDGENIVVGQVTEGLEVIRAVTQVPTFTPNSNSRAFNDFANFIGDDRAAKTKSKWGRPLQAILITSAGVLNGA</sequence>
<evidence type="ECO:0000259" key="1">
    <source>
        <dbReference type="PROSITE" id="PS50072"/>
    </source>
</evidence>
<accession>A0A9D4TW85</accession>
<reference evidence="2" key="2">
    <citation type="submission" date="2020-11" db="EMBL/GenBank/DDBJ databases">
        <authorList>
            <person name="Cecchin M."/>
            <person name="Marcolungo L."/>
            <person name="Rossato M."/>
            <person name="Girolomoni L."/>
            <person name="Cosentino E."/>
            <person name="Cuine S."/>
            <person name="Li-Beisson Y."/>
            <person name="Delledonne M."/>
            <person name="Ballottari M."/>
        </authorList>
    </citation>
    <scope>NUCLEOTIDE SEQUENCE</scope>
    <source>
        <strain evidence="2">211/11P</strain>
        <tissue evidence="2">Whole cell</tissue>
    </source>
</reference>
<dbReference type="InterPro" id="IPR002130">
    <property type="entry name" value="Cyclophilin-type_PPIase_dom"/>
</dbReference>
<gene>
    <name evidence="2" type="ORF">D9Q98_002281</name>
</gene>
<dbReference type="InterPro" id="IPR029000">
    <property type="entry name" value="Cyclophilin-like_dom_sf"/>
</dbReference>
<keyword evidence="3" id="KW-1185">Reference proteome</keyword>
<dbReference type="EMBL" id="SIDB01000002">
    <property type="protein sequence ID" value="KAI3436227.1"/>
    <property type="molecule type" value="Genomic_DNA"/>
</dbReference>
<dbReference type="Pfam" id="PF00160">
    <property type="entry name" value="Pro_isomerase"/>
    <property type="match status" value="1"/>
</dbReference>
<dbReference type="GO" id="GO:0009507">
    <property type="term" value="C:chloroplast"/>
    <property type="evidence" value="ECO:0007669"/>
    <property type="project" value="TreeGrafter"/>
</dbReference>
<dbReference type="OrthoDB" id="193499at2759"/>
<dbReference type="GO" id="GO:0003755">
    <property type="term" value="F:peptidyl-prolyl cis-trans isomerase activity"/>
    <property type="evidence" value="ECO:0007669"/>
    <property type="project" value="InterPro"/>
</dbReference>
<evidence type="ECO:0000313" key="3">
    <source>
        <dbReference type="Proteomes" id="UP001055712"/>
    </source>
</evidence>
<dbReference type="PANTHER" id="PTHR47875">
    <property type="entry name" value="PEPTIDYL-PROLYL CIS-TRANS ISOMERASE CYP28, CHLOROPLASTIC"/>
    <property type="match status" value="1"/>
</dbReference>
<proteinExistence type="predicted"/>
<organism evidence="2 3">
    <name type="scientific">Chlorella vulgaris</name>
    <name type="common">Green alga</name>
    <dbReference type="NCBI Taxonomy" id="3077"/>
    <lineage>
        <taxon>Eukaryota</taxon>
        <taxon>Viridiplantae</taxon>
        <taxon>Chlorophyta</taxon>
        <taxon>core chlorophytes</taxon>
        <taxon>Trebouxiophyceae</taxon>
        <taxon>Chlorellales</taxon>
        <taxon>Chlorellaceae</taxon>
        <taxon>Chlorella clade</taxon>
        <taxon>Chlorella</taxon>
    </lineage>
</organism>